<protein>
    <submittedName>
        <fullName evidence="3">Uncharacterized protein</fullName>
    </submittedName>
</protein>
<feature type="transmembrane region" description="Helical" evidence="2">
    <location>
        <begin position="64"/>
        <end position="90"/>
    </location>
</feature>
<evidence type="ECO:0000313" key="4">
    <source>
        <dbReference type="Proteomes" id="UP001148614"/>
    </source>
</evidence>
<dbReference type="Pfam" id="PF10445">
    <property type="entry name" value="DUF2456"/>
    <property type="match status" value="1"/>
</dbReference>
<evidence type="ECO:0000256" key="1">
    <source>
        <dbReference type="SAM" id="MobiDB-lite"/>
    </source>
</evidence>
<dbReference type="AlphaFoldDB" id="A0A9W8NNP8"/>
<name>A0A9W8NNP8_9PEZI</name>
<organism evidence="3 4">
    <name type="scientific">Xylaria arbuscula</name>
    <dbReference type="NCBI Taxonomy" id="114810"/>
    <lineage>
        <taxon>Eukaryota</taxon>
        <taxon>Fungi</taxon>
        <taxon>Dikarya</taxon>
        <taxon>Ascomycota</taxon>
        <taxon>Pezizomycotina</taxon>
        <taxon>Sordariomycetes</taxon>
        <taxon>Xylariomycetidae</taxon>
        <taxon>Xylariales</taxon>
        <taxon>Xylariaceae</taxon>
        <taxon>Xylaria</taxon>
    </lineage>
</organism>
<gene>
    <name evidence="3" type="ORF">NPX13_g188</name>
</gene>
<evidence type="ECO:0000256" key="2">
    <source>
        <dbReference type="SAM" id="Phobius"/>
    </source>
</evidence>
<dbReference type="PANTHER" id="PTHR28297:SF1">
    <property type="entry name" value="FUNGAL PROTEIN"/>
    <property type="match status" value="1"/>
</dbReference>
<dbReference type="PANTHER" id="PTHR28297">
    <property type="entry name" value="FUNGAL PROTEIN"/>
    <property type="match status" value="1"/>
</dbReference>
<dbReference type="VEuPathDB" id="FungiDB:F4678DRAFT_25195"/>
<proteinExistence type="predicted"/>
<dbReference type="EMBL" id="JANPWZ010000011">
    <property type="protein sequence ID" value="KAJ3580365.1"/>
    <property type="molecule type" value="Genomic_DNA"/>
</dbReference>
<feature type="transmembrane region" description="Helical" evidence="2">
    <location>
        <begin position="189"/>
        <end position="211"/>
    </location>
</feature>
<keyword evidence="2" id="KW-1133">Transmembrane helix</keyword>
<feature type="region of interest" description="Disordered" evidence="1">
    <location>
        <begin position="1"/>
        <end position="55"/>
    </location>
</feature>
<feature type="compositionally biased region" description="Basic and acidic residues" evidence="1">
    <location>
        <begin position="42"/>
        <end position="55"/>
    </location>
</feature>
<evidence type="ECO:0000313" key="3">
    <source>
        <dbReference type="EMBL" id="KAJ3580365.1"/>
    </source>
</evidence>
<feature type="compositionally biased region" description="Gly residues" evidence="1">
    <location>
        <begin position="29"/>
        <end position="39"/>
    </location>
</feature>
<dbReference type="Proteomes" id="UP001148614">
    <property type="component" value="Unassembled WGS sequence"/>
</dbReference>
<reference evidence="3" key="1">
    <citation type="submission" date="2022-07" db="EMBL/GenBank/DDBJ databases">
        <title>Genome Sequence of Xylaria arbuscula.</title>
        <authorList>
            <person name="Buettner E."/>
        </authorList>
    </citation>
    <scope>NUCLEOTIDE SEQUENCE</scope>
    <source>
        <strain evidence="3">VT107</strain>
    </source>
</reference>
<dbReference type="InterPro" id="IPR018852">
    <property type="entry name" value="DUF2456"/>
</dbReference>
<feature type="transmembrane region" description="Helical" evidence="2">
    <location>
        <begin position="231"/>
        <end position="251"/>
    </location>
</feature>
<keyword evidence="2" id="KW-0472">Membrane</keyword>
<keyword evidence="2" id="KW-0812">Transmembrane</keyword>
<comment type="caution">
    <text evidence="3">The sequence shown here is derived from an EMBL/GenBank/DDBJ whole genome shotgun (WGS) entry which is preliminary data.</text>
</comment>
<sequence length="266" mass="29660">MNPIFSPKKSSDNAVVDVEAIQGDDSSGDGNGSQRGSGDGSPEPKDSHGWKFRPPSDRLSPHQIFYIFVINGIGAAIVSGGINFAIAYALYSGKGTVESPIRLFQFPNTLAGDTAVTIFVQFGATWLIQSLLVNFDLRRGGVQPIGFLTQPKSRFLRWYMFLDQEEQTFEVRSLRHWLNFLVSQVVRSLIVAAIFFPEIFGVTIGFLTLVGEYDGGDWWYPALWTPELFKLVQGASLGLVFTPPMVIFWLARCGWALRDIERRSNI</sequence>
<keyword evidence="4" id="KW-1185">Reference proteome</keyword>
<accession>A0A9W8NNP8</accession>